<keyword evidence="9" id="KW-1185">Reference proteome</keyword>
<dbReference type="PANTHER" id="PTHR46112">
    <property type="entry name" value="AMINOPEPTIDASE"/>
    <property type="match status" value="1"/>
</dbReference>
<evidence type="ECO:0000256" key="3">
    <source>
        <dbReference type="ARBA" id="ARBA00022801"/>
    </source>
</evidence>
<keyword evidence="4" id="KW-0482">Metalloprotease</keyword>
<keyword evidence="2 5" id="KW-0479">Metal-binding</keyword>
<gene>
    <name evidence="8" type="primary">pepQ</name>
    <name evidence="8" type="ORF">GCM10010833_00310</name>
</gene>
<protein>
    <submittedName>
        <fullName evidence="8">X-Pro dipeptidase</fullName>
    </submittedName>
</protein>
<dbReference type="Pfam" id="PF00557">
    <property type="entry name" value="Peptidase_M24"/>
    <property type="match status" value="1"/>
</dbReference>
<dbReference type="InterPro" id="IPR029149">
    <property type="entry name" value="Creatin/AminoP/Spt16_N"/>
</dbReference>
<evidence type="ECO:0000313" key="8">
    <source>
        <dbReference type="EMBL" id="GGB49647.1"/>
    </source>
</evidence>
<dbReference type="SUPFAM" id="SSF55920">
    <property type="entry name" value="Creatinase/aminopeptidase"/>
    <property type="match status" value="1"/>
</dbReference>
<evidence type="ECO:0000259" key="6">
    <source>
        <dbReference type="Pfam" id="PF00557"/>
    </source>
</evidence>
<evidence type="ECO:0000259" key="7">
    <source>
        <dbReference type="Pfam" id="PF01321"/>
    </source>
</evidence>
<evidence type="ECO:0000256" key="5">
    <source>
        <dbReference type="RuleBase" id="RU000590"/>
    </source>
</evidence>
<evidence type="ECO:0000256" key="4">
    <source>
        <dbReference type="ARBA" id="ARBA00023049"/>
    </source>
</evidence>
<evidence type="ECO:0000256" key="1">
    <source>
        <dbReference type="ARBA" id="ARBA00022670"/>
    </source>
</evidence>
<feature type="domain" description="Peptidase M24" evidence="6">
    <location>
        <begin position="174"/>
        <end position="380"/>
    </location>
</feature>
<dbReference type="EMBL" id="BMGD01000001">
    <property type="protein sequence ID" value="GGB49647.1"/>
    <property type="molecule type" value="Genomic_DNA"/>
</dbReference>
<dbReference type="RefSeq" id="WP_188512355.1">
    <property type="nucleotide sequence ID" value="NZ_BMGD01000001.1"/>
</dbReference>
<dbReference type="InterPro" id="IPR000587">
    <property type="entry name" value="Creatinase_N"/>
</dbReference>
<feature type="domain" description="Creatinase N-terminal" evidence="7">
    <location>
        <begin position="34"/>
        <end position="165"/>
    </location>
</feature>
<sequence>MTGIGGSNPAQQLAAITPWTDIAAPISTDERLARIEKARQLTRDSGADALIIGAGTSLRYFAGVPWGATERLVALLIPVTGDPVLIAPYFELGSLEAEMQIKAEFRLWQEDQSPTALVADACKARGATTLAIDPALPFLFVDRIALDAPGLALVSGAAAVDGCRMTKSPAEIALMQQAKSMTLEVHRRAALTLREGMRASEVIRFIDQAHRAINGGGAGSTFCMVQFGHGTAFPHGVPGDPELREGDMVLIDTGTTVQGYHSDITRSYVFGTPNDEQRRIWDLEKAAQAAAFAAAQPGRPCETVDQAARDALEAAGLGPDYALPGLPHRTGHGIGLSIHEPCYLVRGDTTPLATGMCFSNEPMIVIPDRFGVRLEDHFYMAEHGPRWFTQPQVAIDAPFG</sequence>
<proteinExistence type="inferred from homology"/>
<dbReference type="Proteomes" id="UP000614261">
    <property type="component" value="Unassembled WGS sequence"/>
</dbReference>
<keyword evidence="1" id="KW-0645">Protease</keyword>
<keyword evidence="3" id="KW-0378">Hydrolase</keyword>
<evidence type="ECO:0000313" key="9">
    <source>
        <dbReference type="Proteomes" id="UP000614261"/>
    </source>
</evidence>
<dbReference type="Gene3D" id="3.90.230.10">
    <property type="entry name" value="Creatinase/methionine aminopeptidase superfamily"/>
    <property type="match status" value="1"/>
</dbReference>
<dbReference type="PROSITE" id="PS00491">
    <property type="entry name" value="PROLINE_PEPTIDASE"/>
    <property type="match status" value="1"/>
</dbReference>
<dbReference type="PANTHER" id="PTHR46112:SF3">
    <property type="entry name" value="AMINOPEPTIDASE YPDF"/>
    <property type="match status" value="1"/>
</dbReference>
<name>A0ABQ1ISU7_9SPHN</name>
<dbReference type="InterPro" id="IPR050659">
    <property type="entry name" value="Peptidase_M24B"/>
</dbReference>
<evidence type="ECO:0000256" key="2">
    <source>
        <dbReference type="ARBA" id="ARBA00022723"/>
    </source>
</evidence>
<organism evidence="8 9">
    <name type="scientific">Blastomonas aquatica</name>
    <dbReference type="NCBI Taxonomy" id="1510276"/>
    <lineage>
        <taxon>Bacteria</taxon>
        <taxon>Pseudomonadati</taxon>
        <taxon>Pseudomonadota</taxon>
        <taxon>Alphaproteobacteria</taxon>
        <taxon>Sphingomonadales</taxon>
        <taxon>Sphingomonadaceae</taxon>
        <taxon>Blastomonas</taxon>
    </lineage>
</organism>
<reference evidence="9" key="1">
    <citation type="journal article" date="2019" name="Int. J. Syst. Evol. Microbiol.">
        <title>The Global Catalogue of Microorganisms (GCM) 10K type strain sequencing project: providing services to taxonomists for standard genome sequencing and annotation.</title>
        <authorList>
            <consortium name="The Broad Institute Genomics Platform"/>
            <consortium name="The Broad Institute Genome Sequencing Center for Infectious Disease"/>
            <person name="Wu L."/>
            <person name="Ma J."/>
        </authorList>
    </citation>
    <scope>NUCLEOTIDE SEQUENCE [LARGE SCALE GENOMIC DNA]</scope>
    <source>
        <strain evidence="9">CGMCC 1.12851</strain>
    </source>
</reference>
<dbReference type="InterPro" id="IPR000994">
    <property type="entry name" value="Pept_M24"/>
</dbReference>
<comment type="similarity">
    <text evidence="5">Belongs to the peptidase M24B family.</text>
</comment>
<dbReference type="Gene3D" id="3.40.350.10">
    <property type="entry name" value="Creatinase/prolidase N-terminal domain"/>
    <property type="match status" value="1"/>
</dbReference>
<dbReference type="InterPro" id="IPR036005">
    <property type="entry name" value="Creatinase/aminopeptidase-like"/>
</dbReference>
<accession>A0ABQ1ISU7</accession>
<comment type="caution">
    <text evidence="8">The sequence shown here is derived from an EMBL/GenBank/DDBJ whole genome shotgun (WGS) entry which is preliminary data.</text>
</comment>
<dbReference type="InterPro" id="IPR001131">
    <property type="entry name" value="Peptidase_M24B_aminopep-P_CS"/>
</dbReference>
<dbReference type="SUPFAM" id="SSF53092">
    <property type="entry name" value="Creatinase/prolidase N-terminal domain"/>
    <property type="match status" value="1"/>
</dbReference>
<dbReference type="Pfam" id="PF01321">
    <property type="entry name" value="Creatinase_N"/>
    <property type="match status" value="1"/>
</dbReference>